<evidence type="ECO:0000313" key="1">
    <source>
        <dbReference type="EMBL" id="NUB90573.1"/>
    </source>
</evidence>
<dbReference type="EMBL" id="JABUQZ010000001">
    <property type="protein sequence ID" value="NUC73608.1"/>
    <property type="molecule type" value="Genomic_DNA"/>
</dbReference>
<reference evidence="1 4" key="1">
    <citation type="submission" date="2020-06" db="EMBL/GenBank/DDBJ databases">
        <title>Haloterrigena sp. nov., an extremely halophilic archaeon isolated from a saline sediment.</title>
        <authorList>
            <person name="Liu B.-B."/>
        </authorList>
    </citation>
    <scope>NUCLEOTIDE SEQUENCE</scope>
    <source>
        <strain evidence="1">SYSU A121-1</strain>
        <strain evidence="2 4">SYSU A558-1</strain>
    </source>
</reference>
<dbReference type="EMBL" id="JABURA010000001">
    <property type="protein sequence ID" value="NUB90573.1"/>
    <property type="molecule type" value="Genomic_DNA"/>
</dbReference>
<organism evidence="1 3">
    <name type="scientific">Haloterrigena gelatinilytica</name>
    <dbReference type="NCBI Taxonomy" id="2741724"/>
    <lineage>
        <taxon>Archaea</taxon>
        <taxon>Methanobacteriati</taxon>
        <taxon>Methanobacteriota</taxon>
        <taxon>Stenosarchaea group</taxon>
        <taxon>Halobacteria</taxon>
        <taxon>Halobacteriales</taxon>
        <taxon>Natrialbaceae</taxon>
        <taxon>Haloterrigena</taxon>
    </lineage>
</organism>
<gene>
    <name evidence="1" type="ORF">HT576_05970</name>
    <name evidence="2" type="ORF">HTZ84_15050</name>
</gene>
<dbReference type="Proteomes" id="UP001016761">
    <property type="component" value="Unassembled WGS sequence"/>
</dbReference>
<keyword evidence="4" id="KW-1185">Reference proteome</keyword>
<dbReference type="Proteomes" id="UP000728647">
    <property type="component" value="Unassembled WGS sequence"/>
</dbReference>
<protein>
    <submittedName>
        <fullName evidence="1">Uncharacterized protein</fullName>
    </submittedName>
</protein>
<dbReference type="AlphaFoldDB" id="A0A8J8GJN8"/>
<evidence type="ECO:0000313" key="4">
    <source>
        <dbReference type="Proteomes" id="UP001016761"/>
    </source>
</evidence>
<evidence type="ECO:0000313" key="3">
    <source>
        <dbReference type="Proteomes" id="UP000728647"/>
    </source>
</evidence>
<comment type="caution">
    <text evidence="1">The sequence shown here is derived from an EMBL/GenBank/DDBJ whole genome shotgun (WGS) entry which is preliminary data.</text>
</comment>
<name>A0A8J8GJN8_9EURY</name>
<sequence length="55" mass="6030">MTATDGPFECDTCDADVRFEAARRTKTMGGLDPTTWQTLCCPHCGSRLKTVYVGD</sequence>
<proteinExistence type="predicted"/>
<dbReference type="OrthoDB" id="314499at2157"/>
<evidence type="ECO:0000313" key="2">
    <source>
        <dbReference type="EMBL" id="NUC73608.1"/>
    </source>
</evidence>
<accession>A0A8J8GJN8</accession>
<dbReference type="RefSeq" id="WP_174681433.1">
    <property type="nucleotide sequence ID" value="NZ_JABUQZ010000001.1"/>
</dbReference>